<dbReference type="SUPFAM" id="SSF89957">
    <property type="entry name" value="MTH1187/YkoF-like"/>
    <property type="match status" value="1"/>
</dbReference>
<comment type="similarity">
    <text evidence="1">Belongs to the UPF0045 family.</text>
</comment>
<dbReference type="NCBIfam" id="TIGR00106">
    <property type="entry name" value="MTH1187 family thiamine-binding protein"/>
    <property type="match status" value="1"/>
</dbReference>
<comment type="caution">
    <text evidence="3">The sequence shown here is derived from an EMBL/GenBank/DDBJ whole genome shotgun (WGS) entry which is preliminary data.</text>
</comment>
<dbReference type="InterPro" id="IPR051614">
    <property type="entry name" value="UPF0045_domain"/>
</dbReference>
<sequence>MVIADLTIFPVGAGEGLALEVAKVVKVIKGSGLKHLVGSMGTSVEGEWDEIMTLITQCRASLRGTHRVYYVIKIDERDDPEHSMEHKISAVSR</sequence>
<dbReference type="InterPro" id="IPR002767">
    <property type="entry name" value="Thiamine_BP"/>
</dbReference>
<dbReference type="InterPro" id="IPR029756">
    <property type="entry name" value="MTH1187/YkoF-like"/>
</dbReference>
<dbReference type="EMBL" id="MHMM01000017">
    <property type="protein sequence ID" value="OGZ26757.1"/>
    <property type="molecule type" value="Genomic_DNA"/>
</dbReference>
<gene>
    <name evidence="3" type="ORF">A2365_02500</name>
</gene>
<reference evidence="3 4" key="1">
    <citation type="journal article" date="2016" name="Nat. Commun.">
        <title>Thousands of microbial genomes shed light on interconnected biogeochemical processes in an aquifer system.</title>
        <authorList>
            <person name="Anantharaman K."/>
            <person name="Brown C.T."/>
            <person name="Hug L.A."/>
            <person name="Sharon I."/>
            <person name="Castelle C.J."/>
            <person name="Probst A.J."/>
            <person name="Thomas B.C."/>
            <person name="Singh A."/>
            <person name="Wilkins M.J."/>
            <person name="Karaoz U."/>
            <person name="Brodie E.L."/>
            <person name="Williams K.H."/>
            <person name="Hubbard S.S."/>
            <person name="Banfield J.F."/>
        </authorList>
    </citation>
    <scope>NUCLEOTIDE SEQUENCE [LARGE SCALE GENOMIC DNA]</scope>
</reference>
<dbReference type="PANTHER" id="PTHR33777:SF1">
    <property type="entry name" value="UPF0045 PROTEIN ECM15"/>
    <property type="match status" value="1"/>
</dbReference>
<accession>A0A1G2ELW6</accession>
<dbReference type="PANTHER" id="PTHR33777">
    <property type="entry name" value="UPF0045 PROTEIN ECM15"/>
    <property type="match status" value="1"/>
</dbReference>
<dbReference type="Pfam" id="PF01910">
    <property type="entry name" value="Thiamine_BP"/>
    <property type="match status" value="1"/>
</dbReference>
<feature type="domain" description="Thiamine-binding protein" evidence="2">
    <location>
        <begin position="4"/>
        <end position="91"/>
    </location>
</feature>
<proteinExistence type="inferred from homology"/>
<organism evidence="3 4">
    <name type="scientific">Candidatus Nealsonbacteria bacterium RIFOXYB1_FULL_40_15</name>
    <dbReference type="NCBI Taxonomy" id="1801677"/>
    <lineage>
        <taxon>Bacteria</taxon>
        <taxon>Candidatus Nealsoniibacteriota</taxon>
    </lineage>
</organism>
<protein>
    <recommendedName>
        <fullName evidence="2">Thiamine-binding protein domain-containing protein</fullName>
    </recommendedName>
</protein>
<dbReference type="Gene3D" id="3.30.70.930">
    <property type="match status" value="1"/>
</dbReference>
<evidence type="ECO:0000313" key="3">
    <source>
        <dbReference type="EMBL" id="OGZ26757.1"/>
    </source>
</evidence>
<dbReference type="Proteomes" id="UP000177740">
    <property type="component" value="Unassembled WGS sequence"/>
</dbReference>
<evidence type="ECO:0000313" key="4">
    <source>
        <dbReference type="Proteomes" id="UP000177740"/>
    </source>
</evidence>
<dbReference type="AlphaFoldDB" id="A0A1G2ELW6"/>
<evidence type="ECO:0000256" key="1">
    <source>
        <dbReference type="ARBA" id="ARBA00010272"/>
    </source>
</evidence>
<evidence type="ECO:0000259" key="2">
    <source>
        <dbReference type="Pfam" id="PF01910"/>
    </source>
</evidence>
<name>A0A1G2ELW6_9BACT</name>
<dbReference type="GO" id="GO:0005829">
    <property type="term" value="C:cytosol"/>
    <property type="evidence" value="ECO:0007669"/>
    <property type="project" value="TreeGrafter"/>
</dbReference>